<organism evidence="9 10">
    <name type="scientific">Microcystis aeruginosa NIES-3787</name>
    <dbReference type="NCBI Taxonomy" id="2517782"/>
    <lineage>
        <taxon>Bacteria</taxon>
        <taxon>Bacillati</taxon>
        <taxon>Cyanobacteriota</taxon>
        <taxon>Cyanophyceae</taxon>
        <taxon>Oscillatoriophycideae</taxon>
        <taxon>Chroococcales</taxon>
        <taxon>Microcystaceae</taxon>
        <taxon>Microcystis</taxon>
    </lineage>
</organism>
<keyword evidence="7" id="KW-0560">Oxidoreductase</keyword>
<dbReference type="Pfam" id="PF06433">
    <property type="entry name" value="Me-amine-dh_H"/>
    <property type="match status" value="1"/>
</dbReference>
<comment type="caution">
    <text evidence="9">The sequence shown here is derived from an EMBL/GenBank/DDBJ whole genome shotgun (WGS) entry which is preliminary data.</text>
</comment>
<dbReference type="InterPro" id="IPR011044">
    <property type="entry name" value="Quino_amine_DH_bsu"/>
</dbReference>
<sequence length="399" mass="44143">MRTHGWRRVLGEREVEVVKRITWLFQILMTLCSVSVSAHAELGIETVTTIERLPAAHPYRLYYTDVALPHLPDGKLLVIDGRNMKVEGMVSTGSFAQTTLSPDRSEIYVATTYYTKLNRGERFEEILVYDASTLALKAEIPYPARHSQSLPYLATLRTSADGRFIYVQNASPATSIGVVDRKLEKMVTEIQTPGCFGLYPASSSLRLSTLCGDGTMLTISLNNEGMPTDKQKTQEFFDPTNDALFVAPAQDGDIYYFPSFKGDIVTVDVGGDVAKPTDRWSMPSAAEKRQGWRPSGFQPIALHVDSGTLYAGVHSKGYEGSHKDPIQEIWVFDTKTKKRLSRNKIPAAFGLAVSKGSAHRVFAYNTEHSSIMAFDGGRKLKKVAEKAGFGDTPSQLETQ</sequence>
<evidence type="ECO:0000313" key="9">
    <source>
        <dbReference type="EMBL" id="GCL47289.1"/>
    </source>
</evidence>
<evidence type="ECO:0000256" key="1">
    <source>
        <dbReference type="ARBA" id="ARBA00004418"/>
    </source>
</evidence>
<dbReference type="Proteomes" id="UP000438874">
    <property type="component" value="Unassembled WGS sequence"/>
</dbReference>
<evidence type="ECO:0000256" key="5">
    <source>
        <dbReference type="ARBA" id="ARBA00022764"/>
    </source>
</evidence>
<dbReference type="SUPFAM" id="SSF50969">
    <property type="entry name" value="YVTN repeat-like/Quinoprotein amine dehydrogenase"/>
    <property type="match status" value="1"/>
</dbReference>
<dbReference type="GO" id="GO:0042597">
    <property type="term" value="C:periplasmic space"/>
    <property type="evidence" value="ECO:0007669"/>
    <property type="project" value="UniProtKB-SubCell"/>
</dbReference>
<name>A0A6H9GBD4_MICAE</name>
<evidence type="ECO:0000313" key="10">
    <source>
        <dbReference type="Proteomes" id="UP000438874"/>
    </source>
</evidence>
<keyword evidence="3" id="KW-0813">Transport</keyword>
<dbReference type="InterPro" id="IPR015943">
    <property type="entry name" value="WD40/YVTN_repeat-like_dom_sf"/>
</dbReference>
<evidence type="ECO:0000256" key="6">
    <source>
        <dbReference type="ARBA" id="ARBA00022982"/>
    </source>
</evidence>
<evidence type="ECO:0000256" key="8">
    <source>
        <dbReference type="PIRSR" id="PIRSR609451-50"/>
    </source>
</evidence>
<keyword evidence="4" id="KW-0732">Signal</keyword>
<feature type="disulfide bond" evidence="8">
    <location>
        <begin position="195"/>
        <end position="211"/>
    </location>
</feature>
<reference evidence="9 10" key="1">
    <citation type="submission" date="2019-02" db="EMBL/GenBank/DDBJ databases">
        <title>Draft genome sequence of Arthrospira platensis NIES-3787.</title>
        <authorList>
            <person name="Yamaguchi H."/>
            <person name="Suzuki S."/>
            <person name="Kawachi M."/>
        </authorList>
    </citation>
    <scope>NUCLEOTIDE SEQUENCE [LARGE SCALE GENOMIC DNA]</scope>
    <source>
        <strain evidence="9 10">NIES-3787</strain>
    </source>
</reference>
<dbReference type="Gene3D" id="2.130.10.10">
    <property type="entry name" value="YVTN repeat-like/Quinoprotein amine dehydrogenase"/>
    <property type="match status" value="1"/>
</dbReference>
<accession>A0A6H9GBD4</accession>
<dbReference type="InterPro" id="IPR009451">
    <property type="entry name" value="Metamine_DH_Hvc"/>
</dbReference>
<dbReference type="GO" id="GO:0030058">
    <property type="term" value="F:aliphatic amine dehydrogenase activity"/>
    <property type="evidence" value="ECO:0007669"/>
    <property type="project" value="InterPro"/>
</dbReference>
<evidence type="ECO:0000256" key="2">
    <source>
        <dbReference type="ARBA" id="ARBA00010548"/>
    </source>
</evidence>
<keyword evidence="5" id="KW-0574">Periplasm</keyword>
<proteinExistence type="inferred from homology"/>
<evidence type="ECO:0000256" key="3">
    <source>
        <dbReference type="ARBA" id="ARBA00022448"/>
    </source>
</evidence>
<keyword evidence="6" id="KW-0249">Electron transport</keyword>
<comment type="subcellular location">
    <subcellularLocation>
        <location evidence="1">Periplasm</location>
    </subcellularLocation>
</comment>
<evidence type="ECO:0000256" key="4">
    <source>
        <dbReference type="ARBA" id="ARBA00022729"/>
    </source>
</evidence>
<comment type="similarity">
    <text evidence="2">Belongs to the aromatic amine dehydrogenase heavy chain family.</text>
</comment>
<evidence type="ECO:0000256" key="7">
    <source>
        <dbReference type="ARBA" id="ARBA00023002"/>
    </source>
</evidence>
<dbReference type="AlphaFoldDB" id="A0A6H9GBD4"/>
<gene>
    <name evidence="9" type="primary">aauB</name>
    <name evidence="9" type="ORF">NIES3787_29950</name>
</gene>
<protein>
    <submittedName>
        <fullName evidence="9">Aralkylamine dehydrogenase heavy chain</fullName>
    </submittedName>
</protein>
<dbReference type="EMBL" id="BJCH01000039">
    <property type="protein sequence ID" value="GCL47289.1"/>
    <property type="molecule type" value="Genomic_DNA"/>
</dbReference>
<keyword evidence="8" id="KW-1015">Disulfide bond</keyword>